<feature type="region of interest" description="Disordered" evidence="1">
    <location>
        <begin position="219"/>
        <end position="246"/>
    </location>
</feature>
<evidence type="ECO:0000313" key="2">
    <source>
        <dbReference type="EMBL" id="SBW06380.1"/>
    </source>
</evidence>
<evidence type="ECO:0000256" key="1">
    <source>
        <dbReference type="SAM" id="MobiDB-lite"/>
    </source>
</evidence>
<dbReference type="RefSeq" id="WP_227119373.1">
    <property type="nucleotide sequence ID" value="NZ_LT598928.1"/>
</dbReference>
<gene>
    <name evidence="2" type="ORF">KM92DES2_12182</name>
</gene>
<name>A0A212K3R7_9BACT</name>
<sequence length="301" mass="32141">MPALITKFVKVAQSGPTVDGRNIDPQWLRDMAETYDPAVYRAKIWPDHLRFGNNYGSVVALKVEEADGVVSLYASLAVNAQYLWDNQYDQRLSFSIEHLENFAGSGKSYLGGLGVTDSPASLGTDELKFSRRASCGGQSASIFAGQPVDASCFSADPASDTTEAPGWFTTFIKKFLPCEEPPMDQKQFDAMNKRIEGLEGQLGEIKSLVEGKFAAAPAATTAPAAAGEPKPGTIQPDGKQPQGETSPDFAALTTALADSFKTALDPVRQKLDEMDKRFAAAKPGAPVADTTGPADENTPLI</sequence>
<dbReference type="InterPro" id="IPR009228">
    <property type="entry name" value="Capsid_scaffold_GpO"/>
</dbReference>
<dbReference type="EMBL" id="FLUP01000001">
    <property type="protein sequence ID" value="SBW06380.1"/>
    <property type="molecule type" value="Genomic_DNA"/>
</dbReference>
<organism evidence="2">
    <name type="scientific">uncultured Desulfovibrio sp</name>
    <dbReference type="NCBI Taxonomy" id="167968"/>
    <lineage>
        <taxon>Bacteria</taxon>
        <taxon>Pseudomonadati</taxon>
        <taxon>Thermodesulfobacteriota</taxon>
        <taxon>Desulfovibrionia</taxon>
        <taxon>Desulfovibrionales</taxon>
        <taxon>Desulfovibrionaceae</taxon>
        <taxon>Desulfovibrio</taxon>
        <taxon>environmental samples</taxon>
    </lineage>
</organism>
<protein>
    <submittedName>
        <fullName evidence="2">Capsid scaffolding</fullName>
    </submittedName>
</protein>
<reference evidence="2" key="1">
    <citation type="submission" date="2016-04" db="EMBL/GenBank/DDBJ databases">
        <authorList>
            <person name="Evans L.H."/>
            <person name="Alamgir A."/>
            <person name="Owens N."/>
            <person name="Weber N.D."/>
            <person name="Virtaneva K."/>
            <person name="Barbian K."/>
            <person name="Babar A."/>
            <person name="Rosenke K."/>
        </authorList>
    </citation>
    <scope>NUCLEOTIDE SEQUENCE</scope>
    <source>
        <strain evidence="2">92-2</strain>
    </source>
</reference>
<dbReference type="AlphaFoldDB" id="A0A212K3R7"/>
<feature type="region of interest" description="Disordered" evidence="1">
    <location>
        <begin position="276"/>
        <end position="301"/>
    </location>
</feature>
<dbReference type="Pfam" id="PF05929">
    <property type="entry name" value="Phage_GPO"/>
    <property type="match status" value="1"/>
</dbReference>
<accession>A0A212K3R7</accession>
<proteinExistence type="predicted"/>